<name>A0A2H3BZU3_9AGAR</name>
<gene>
    <name evidence="1" type="ORF">ARMSODRAFT_1084204</name>
</gene>
<evidence type="ECO:0000313" key="1">
    <source>
        <dbReference type="EMBL" id="PBK70097.1"/>
    </source>
</evidence>
<reference evidence="2" key="1">
    <citation type="journal article" date="2017" name="Nat. Ecol. Evol.">
        <title>Genome expansion and lineage-specific genetic innovations in the forest pathogenic fungi Armillaria.</title>
        <authorList>
            <person name="Sipos G."/>
            <person name="Prasanna A.N."/>
            <person name="Walter M.C."/>
            <person name="O'Connor E."/>
            <person name="Balint B."/>
            <person name="Krizsan K."/>
            <person name="Kiss B."/>
            <person name="Hess J."/>
            <person name="Varga T."/>
            <person name="Slot J."/>
            <person name="Riley R."/>
            <person name="Boka B."/>
            <person name="Rigling D."/>
            <person name="Barry K."/>
            <person name="Lee J."/>
            <person name="Mihaltcheva S."/>
            <person name="LaButti K."/>
            <person name="Lipzen A."/>
            <person name="Waldron R."/>
            <person name="Moloney N.M."/>
            <person name="Sperisen C."/>
            <person name="Kredics L."/>
            <person name="Vagvoelgyi C."/>
            <person name="Patrignani A."/>
            <person name="Fitzpatrick D."/>
            <person name="Nagy I."/>
            <person name="Doyle S."/>
            <person name="Anderson J.B."/>
            <person name="Grigoriev I.V."/>
            <person name="Gueldener U."/>
            <person name="Muensterkoetter M."/>
            <person name="Nagy L.G."/>
        </authorList>
    </citation>
    <scope>NUCLEOTIDE SEQUENCE [LARGE SCALE GENOMIC DNA]</scope>
    <source>
        <strain evidence="2">28-4</strain>
    </source>
</reference>
<organism evidence="1 2">
    <name type="scientific">Armillaria solidipes</name>
    <dbReference type="NCBI Taxonomy" id="1076256"/>
    <lineage>
        <taxon>Eukaryota</taxon>
        <taxon>Fungi</taxon>
        <taxon>Dikarya</taxon>
        <taxon>Basidiomycota</taxon>
        <taxon>Agaricomycotina</taxon>
        <taxon>Agaricomycetes</taxon>
        <taxon>Agaricomycetidae</taxon>
        <taxon>Agaricales</taxon>
        <taxon>Marasmiineae</taxon>
        <taxon>Physalacriaceae</taxon>
        <taxon>Armillaria</taxon>
    </lineage>
</organism>
<dbReference type="AlphaFoldDB" id="A0A2H3BZU3"/>
<dbReference type="Proteomes" id="UP000218334">
    <property type="component" value="Unassembled WGS sequence"/>
</dbReference>
<accession>A0A2H3BZU3</accession>
<dbReference type="EMBL" id="KZ293427">
    <property type="protein sequence ID" value="PBK70097.1"/>
    <property type="molecule type" value="Genomic_DNA"/>
</dbReference>
<sequence length="386" mass="43286">MMECAKVCVTAFFDDTPHNIPSLFDASCHRRHPVVNPSNHDGLGHIRTGRFLYHLIQQSRGLKVTSKVSLLLQQVMAVNSVSDDVVQYVSNAPVQAGVTPEEYRDTLRAHCKDRWDWSPIVNFAHEYFSHLGLAMYNPSGRVVPAESSDESPHFQSVKEIEAILERFGTPGHSGQKEKIKLAHERDGEKCLVTNLLFETPGPLQVGTIVVPAELAHICPTKLTNHENPFVYQAFWDDAEFTKRFETLVNSPENCLLLSHYPHRDLDQMGWAIEAIENVDQDTWDYYFVKFGRLSFPSEPANRTRIKFGVEGGPFKSAIPMPSPFLCNLRLAITKVMRLSGAAEVVESWKDDYNDGPKAISGVLGHPYTDMVAMGRLDAQLGSSIHP</sequence>
<evidence type="ECO:0000313" key="2">
    <source>
        <dbReference type="Proteomes" id="UP000218334"/>
    </source>
</evidence>
<proteinExistence type="predicted"/>
<dbReference type="STRING" id="1076256.A0A2H3BZU3"/>
<keyword evidence="2" id="KW-1185">Reference proteome</keyword>
<protein>
    <submittedName>
        <fullName evidence="1">Uncharacterized protein</fullName>
    </submittedName>
</protein>